<dbReference type="Pfam" id="PF13568">
    <property type="entry name" value="OMP_b-brl_2"/>
    <property type="match status" value="1"/>
</dbReference>
<comment type="caution">
    <text evidence="3">The sequence shown here is derived from an EMBL/GenBank/DDBJ whole genome shotgun (WGS) entry which is preliminary data.</text>
</comment>
<feature type="chain" id="PRO_5021483531" evidence="1">
    <location>
        <begin position="23"/>
        <end position="221"/>
    </location>
</feature>
<keyword evidence="1" id="KW-0732">Signal</keyword>
<keyword evidence="4" id="KW-1185">Reference proteome</keyword>
<evidence type="ECO:0000313" key="3">
    <source>
        <dbReference type="EMBL" id="TFH80606.1"/>
    </source>
</evidence>
<accession>A0A4Y8VJK1</accession>
<dbReference type="EMBL" id="SGVY01000019">
    <property type="protein sequence ID" value="TFH80606.1"/>
    <property type="molecule type" value="Genomic_DNA"/>
</dbReference>
<organism evidence="3 4">
    <name type="scientific">Segatella hominis</name>
    <dbReference type="NCBI Taxonomy" id="2518605"/>
    <lineage>
        <taxon>Bacteria</taxon>
        <taxon>Pseudomonadati</taxon>
        <taxon>Bacteroidota</taxon>
        <taxon>Bacteroidia</taxon>
        <taxon>Bacteroidales</taxon>
        <taxon>Prevotellaceae</taxon>
        <taxon>Segatella</taxon>
    </lineage>
</organism>
<evidence type="ECO:0000259" key="2">
    <source>
        <dbReference type="Pfam" id="PF13568"/>
    </source>
</evidence>
<evidence type="ECO:0000313" key="4">
    <source>
        <dbReference type="Proteomes" id="UP000297872"/>
    </source>
</evidence>
<evidence type="ECO:0000256" key="1">
    <source>
        <dbReference type="SAM" id="SignalP"/>
    </source>
</evidence>
<dbReference type="RefSeq" id="WP_134843503.1">
    <property type="nucleotide sequence ID" value="NZ_JBOLBK010000006.1"/>
</dbReference>
<reference evidence="3 4" key="1">
    <citation type="submission" date="2019-02" db="EMBL/GenBank/DDBJ databases">
        <title>Draft Genome Sequence of the Prevotella sp. BCRC 81118, Isolated from Human Feces.</title>
        <authorList>
            <person name="Huang C.-H."/>
        </authorList>
    </citation>
    <scope>NUCLEOTIDE SEQUENCE [LARGE SCALE GENOMIC DNA]</scope>
    <source>
        <strain evidence="3 4">BCRC 81118</strain>
    </source>
</reference>
<name>A0A4Y8VJK1_9BACT</name>
<dbReference type="AlphaFoldDB" id="A0A4Y8VJK1"/>
<dbReference type="InterPro" id="IPR025665">
    <property type="entry name" value="Beta-barrel_OMP_2"/>
</dbReference>
<dbReference type="Proteomes" id="UP000297872">
    <property type="component" value="Unassembled WGS sequence"/>
</dbReference>
<dbReference type="OrthoDB" id="997409at2"/>
<gene>
    <name evidence="3" type="ORF">EXN75_08745</name>
</gene>
<proteinExistence type="predicted"/>
<protein>
    <submittedName>
        <fullName evidence="3">PorT family protein</fullName>
    </submittedName>
</protein>
<dbReference type="GeneID" id="302995374"/>
<feature type="signal peptide" evidence="1">
    <location>
        <begin position="1"/>
        <end position="22"/>
    </location>
</feature>
<feature type="domain" description="Outer membrane protein beta-barrel" evidence="2">
    <location>
        <begin position="31"/>
        <end position="199"/>
    </location>
</feature>
<sequence>MRKIIIAAVCAFCALTTSAQRASSSSSSFFSTEKAESGVQFGIRAGLNVAGMDYKEDNVTVSTDNRANWHVGVIADIPLMQSLYVQTGLYLQNKGYKEKEGDYELTANPMYLEIPVLASYRYNFGDAAQLQFNVGPYFAYGVGGKIKETEDGDEDKWDCFGDKGADWKRFDCGLQIGAGLTVAKHYYIGAAYEFGFSNIAKNSGDGKLKNRNLMISVGYNF</sequence>